<dbReference type="EMBL" id="MU806081">
    <property type="protein sequence ID" value="KAJ3840388.1"/>
    <property type="molecule type" value="Genomic_DNA"/>
</dbReference>
<organism evidence="3 4">
    <name type="scientific">Lentinula raphanica</name>
    <dbReference type="NCBI Taxonomy" id="153919"/>
    <lineage>
        <taxon>Eukaryota</taxon>
        <taxon>Fungi</taxon>
        <taxon>Dikarya</taxon>
        <taxon>Basidiomycota</taxon>
        <taxon>Agaricomycotina</taxon>
        <taxon>Agaricomycetes</taxon>
        <taxon>Agaricomycetidae</taxon>
        <taxon>Agaricales</taxon>
        <taxon>Marasmiineae</taxon>
        <taxon>Omphalotaceae</taxon>
        <taxon>Lentinula</taxon>
    </lineage>
</organism>
<dbReference type="InterPro" id="IPR024338">
    <property type="entry name" value="MID1/Yam8"/>
</dbReference>
<feature type="compositionally biased region" description="Low complexity" evidence="1">
    <location>
        <begin position="364"/>
        <end position="391"/>
    </location>
</feature>
<comment type="caution">
    <text evidence="3">The sequence shown here is derived from an EMBL/GenBank/DDBJ whole genome shotgun (WGS) entry which is preliminary data.</text>
</comment>
<dbReference type="GO" id="GO:0098703">
    <property type="term" value="P:calcium ion import across plasma membrane"/>
    <property type="evidence" value="ECO:0007669"/>
    <property type="project" value="InterPro"/>
</dbReference>
<dbReference type="GO" id="GO:0005262">
    <property type="term" value="F:calcium channel activity"/>
    <property type="evidence" value="ECO:0007669"/>
    <property type="project" value="InterPro"/>
</dbReference>
<feature type="region of interest" description="Disordered" evidence="1">
    <location>
        <begin position="360"/>
        <end position="402"/>
    </location>
</feature>
<evidence type="ECO:0000256" key="1">
    <source>
        <dbReference type="SAM" id="MobiDB-lite"/>
    </source>
</evidence>
<evidence type="ECO:0000256" key="2">
    <source>
        <dbReference type="SAM" id="SignalP"/>
    </source>
</evidence>
<name>A0AA38PCZ2_9AGAR</name>
<dbReference type="AlphaFoldDB" id="A0AA38PCZ2"/>
<feature type="signal peptide" evidence="2">
    <location>
        <begin position="1"/>
        <end position="22"/>
    </location>
</feature>
<dbReference type="Proteomes" id="UP001163846">
    <property type="component" value="Unassembled WGS sequence"/>
</dbReference>
<proteinExistence type="predicted"/>
<evidence type="ECO:0000313" key="4">
    <source>
        <dbReference type="Proteomes" id="UP001163846"/>
    </source>
</evidence>
<feature type="compositionally biased region" description="Pro residues" evidence="1">
    <location>
        <begin position="174"/>
        <end position="183"/>
    </location>
</feature>
<reference evidence="3" key="1">
    <citation type="submission" date="2022-08" db="EMBL/GenBank/DDBJ databases">
        <authorList>
            <consortium name="DOE Joint Genome Institute"/>
            <person name="Min B."/>
            <person name="Riley R."/>
            <person name="Sierra-Patev S."/>
            <person name="Naranjo-Ortiz M."/>
            <person name="Looney B."/>
            <person name="Konkel Z."/>
            <person name="Slot J.C."/>
            <person name="Sakamoto Y."/>
            <person name="Steenwyk J.L."/>
            <person name="Rokas A."/>
            <person name="Carro J."/>
            <person name="Camarero S."/>
            <person name="Ferreira P."/>
            <person name="Molpeceres G."/>
            <person name="Ruiz-Duenas F.J."/>
            <person name="Serrano A."/>
            <person name="Henrissat B."/>
            <person name="Drula E."/>
            <person name="Hughes K.W."/>
            <person name="Mata J.L."/>
            <person name="Ishikawa N.K."/>
            <person name="Vargas-Isla R."/>
            <person name="Ushijima S."/>
            <person name="Smith C.A."/>
            <person name="Ahrendt S."/>
            <person name="Andreopoulos W."/>
            <person name="He G."/>
            <person name="Labutti K."/>
            <person name="Lipzen A."/>
            <person name="Ng V."/>
            <person name="Sandor L."/>
            <person name="Barry K."/>
            <person name="Martinez A.T."/>
            <person name="Xiao Y."/>
            <person name="Gibbons J.G."/>
            <person name="Terashima K."/>
            <person name="Hibbett D.S."/>
            <person name="Grigoriev I.V."/>
        </authorList>
    </citation>
    <scope>NUCLEOTIDE SEQUENCE</scope>
    <source>
        <strain evidence="3">TFB9207</strain>
    </source>
</reference>
<feature type="region of interest" description="Disordered" evidence="1">
    <location>
        <begin position="162"/>
        <end position="184"/>
    </location>
</feature>
<gene>
    <name evidence="3" type="ORF">F5878DRAFT_613346</name>
</gene>
<keyword evidence="2" id="KW-0732">Signal</keyword>
<dbReference type="PANTHER" id="PTHR39142:SF1">
    <property type="entry name" value="AEL197CP"/>
    <property type="match status" value="1"/>
</dbReference>
<accession>A0AA38PCZ2</accession>
<feature type="compositionally biased region" description="Polar residues" evidence="1">
    <location>
        <begin position="392"/>
        <end position="402"/>
    </location>
</feature>
<dbReference type="PANTHER" id="PTHR39142">
    <property type="entry name" value="MID1P"/>
    <property type="match status" value="1"/>
</dbReference>
<evidence type="ECO:0000313" key="3">
    <source>
        <dbReference type="EMBL" id="KAJ3840388.1"/>
    </source>
</evidence>
<protein>
    <submittedName>
        <fullName evidence="3">Stretch-activated cation channel Mid1</fullName>
    </submittedName>
</protein>
<sequence length="483" mass="51322">MLLEIPILLCLANAALIQAATASLSLNSILSLNFQDLPSPPSFSLPVSPNLTITVAYCSSATVSTRFFVTNNSFVDNPGPDGGEDVFEITVDQGLGTFSAVFLEGGVLAIDGASSDDFSFEIGASDSGPMHEVLAVFPLLGDTTSNQALLFSPPFDPPVFSDPSYPNYTLPGPSLSPPSPPDSSPNFTLLLAPTSPQSLTALPQTACMMSSQTSSGNIANESLWLRDEEGWRTQWIMAGLSPQTNYTAYVIQDSTKLSGPMYFVTKSAVFACPLAAFLPYCPGVTYAIPLPSPDNSDLSIYDSTNLPSAISDTLTAYFTNFTTTLTTQACGRDYYSPLQTCADCQRAYFRWLCSVSFPRCGEQSPSTTTTTSATSSPTPTTDTTTIPSPTSALQPQTSSSVPRNPAFTSLNMSYSVLLPCIETCQAADRACPNFLGFACPLARFNANESYGVGYIDGAEPDGQGLGVPGQAQDRWGNVWCNFV</sequence>
<feature type="chain" id="PRO_5041299189" evidence="2">
    <location>
        <begin position="23"/>
        <end position="483"/>
    </location>
</feature>
<keyword evidence="4" id="KW-1185">Reference proteome</keyword>
<dbReference type="Pfam" id="PF12929">
    <property type="entry name" value="Mid1"/>
    <property type="match status" value="1"/>
</dbReference>